<dbReference type="EMBL" id="DQBS01000080">
    <property type="protein sequence ID" value="HCO69601.1"/>
    <property type="molecule type" value="Genomic_DNA"/>
</dbReference>
<sequence>MKSVPVPVIDLDGILVMADGRSRSITAIIEVQDSMLVEITDENLDLKHRRMCEVVLEQGCSRRMTLLAG</sequence>
<reference evidence="1 2" key="1">
    <citation type="journal article" date="2018" name="Nat. Biotechnol.">
        <title>A standardized bacterial taxonomy based on genome phylogeny substantially revises the tree of life.</title>
        <authorList>
            <person name="Parks D.H."/>
            <person name="Chuvochina M."/>
            <person name="Waite D.W."/>
            <person name="Rinke C."/>
            <person name="Skarshewski A."/>
            <person name="Chaumeil P.A."/>
            <person name="Hugenholtz P."/>
        </authorList>
    </citation>
    <scope>NUCLEOTIDE SEQUENCE [LARGE SCALE GENOMIC DNA]</scope>
    <source>
        <strain evidence="1">UBA9905</strain>
    </source>
</reference>
<comment type="caution">
    <text evidence="1">The sequence shown here is derived from an EMBL/GenBank/DDBJ whole genome shotgun (WGS) entry which is preliminary data.</text>
</comment>
<accession>A0A3D3TL05</accession>
<name>A0A3D3TL05_9BACT</name>
<gene>
    <name evidence="1" type="ORF">DIT26_03305</name>
</gene>
<organism evidence="1 2">
    <name type="scientific">Mesotoga infera</name>
    <dbReference type="NCBI Taxonomy" id="1236046"/>
    <lineage>
        <taxon>Bacteria</taxon>
        <taxon>Thermotogati</taxon>
        <taxon>Thermotogota</taxon>
        <taxon>Thermotogae</taxon>
        <taxon>Kosmotogales</taxon>
        <taxon>Kosmotogaceae</taxon>
        <taxon>Mesotoga</taxon>
    </lineage>
</organism>
<evidence type="ECO:0000313" key="1">
    <source>
        <dbReference type="EMBL" id="HCO69601.1"/>
    </source>
</evidence>
<dbReference type="AlphaFoldDB" id="A0A3D3TL05"/>
<dbReference type="Proteomes" id="UP000264215">
    <property type="component" value="Unassembled WGS sequence"/>
</dbReference>
<evidence type="ECO:0000313" key="2">
    <source>
        <dbReference type="Proteomes" id="UP000264215"/>
    </source>
</evidence>
<proteinExistence type="predicted"/>
<protein>
    <submittedName>
        <fullName evidence="1">Uncharacterized protein</fullName>
    </submittedName>
</protein>